<feature type="region of interest" description="Disordered" evidence="2">
    <location>
        <begin position="187"/>
        <end position="222"/>
    </location>
</feature>
<dbReference type="OrthoDB" id="285872at2759"/>
<dbReference type="PROSITE" id="PS50157">
    <property type="entry name" value="ZINC_FINGER_C2H2_2"/>
    <property type="match status" value="1"/>
</dbReference>
<evidence type="ECO:0000256" key="1">
    <source>
        <dbReference type="PROSITE-ProRule" id="PRU00042"/>
    </source>
</evidence>
<evidence type="ECO:0000313" key="5">
    <source>
        <dbReference type="Proteomes" id="UP000039865"/>
    </source>
</evidence>
<feature type="compositionally biased region" description="Basic and acidic residues" evidence="2">
    <location>
        <begin position="189"/>
        <end position="200"/>
    </location>
</feature>
<dbReference type="InterPro" id="IPR013087">
    <property type="entry name" value="Znf_C2H2_type"/>
</dbReference>
<dbReference type="Pfam" id="PF13912">
    <property type="entry name" value="zf-C2H2_6"/>
    <property type="match status" value="1"/>
</dbReference>
<feature type="region of interest" description="Disordered" evidence="2">
    <location>
        <begin position="108"/>
        <end position="153"/>
    </location>
</feature>
<keyword evidence="1" id="KW-0479">Metal-binding</keyword>
<dbReference type="EMBL" id="CCKQ01018009">
    <property type="protein sequence ID" value="CDW89944.1"/>
    <property type="molecule type" value="Genomic_DNA"/>
</dbReference>
<name>A0A078B6F0_STYLE</name>
<organism evidence="4 5">
    <name type="scientific">Stylonychia lemnae</name>
    <name type="common">Ciliate</name>
    <dbReference type="NCBI Taxonomy" id="5949"/>
    <lineage>
        <taxon>Eukaryota</taxon>
        <taxon>Sar</taxon>
        <taxon>Alveolata</taxon>
        <taxon>Ciliophora</taxon>
        <taxon>Intramacronucleata</taxon>
        <taxon>Spirotrichea</taxon>
        <taxon>Stichotrichia</taxon>
        <taxon>Sporadotrichida</taxon>
        <taxon>Oxytrichidae</taxon>
        <taxon>Stylonychinae</taxon>
        <taxon>Stylonychia</taxon>
    </lineage>
</organism>
<feature type="compositionally biased region" description="Polar residues" evidence="2">
    <location>
        <begin position="48"/>
        <end position="67"/>
    </location>
</feature>
<feature type="region of interest" description="Disordered" evidence="2">
    <location>
        <begin position="35"/>
        <end position="85"/>
    </location>
</feature>
<sequence>MSNSLNLPQGLISQHNTIANTDELQKMMNQYQQKTAGGANFNGGHISQHYNQDQGSGLGQKNLSADNNESEDAKSKRRSKNDVDGRDFKCKYCDKTYLSYPALYTHMKQKHSKGPDGEVRTPPTSGRGRGRPRKNSEEYFNAPERKGGPTDVLNHFDQVYDQLFKGDKNYKTFSDYPIYKQLVQFSNKQDSKGHGGRQDDGVSNPNGANEEEKLANSGNQKKWQRNYENLNDNDRQAMYVDEIFALYLFKISQKVNDAFYKIVLTYVILFRECLNEIGWQKKIESEGIKIEEDESLRHKIQTDQFCLVNNAEHAPEICNEFVTVYMEQKRGSFEITKPDQIDLTINLCHWLFENQFTCSKLTMIS</sequence>
<dbReference type="GO" id="GO:0004180">
    <property type="term" value="F:carboxypeptidase activity"/>
    <property type="evidence" value="ECO:0007669"/>
    <property type="project" value="UniProtKB-KW"/>
</dbReference>
<dbReference type="AlphaFoldDB" id="A0A078B6F0"/>
<keyword evidence="1" id="KW-0862">Zinc</keyword>
<gene>
    <name evidence="4" type="primary">Contig16737.g17830</name>
    <name evidence="4" type="ORF">STYLEM_19084</name>
</gene>
<dbReference type="Proteomes" id="UP000039865">
    <property type="component" value="Unassembled WGS sequence"/>
</dbReference>
<evidence type="ECO:0000313" key="4">
    <source>
        <dbReference type="EMBL" id="CDW89944.1"/>
    </source>
</evidence>
<keyword evidence="4" id="KW-0121">Carboxypeptidase</keyword>
<dbReference type="GO" id="GO:0008270">
    <property type="term" value="F:zinc ion binding"/>
    <property type="evidence" value="ECO:0007669"/>
    <property type="project" value="UniProtKB-KW"/>
</dbReference>
<feature type="domain" description="C2H2-type" evidence="3">
    <location>
        <begin position="88"/>
        <end position="116"/>
    </location>
</feature>
<dbReference type="PROSITE" id="PS00028">
    <property type="entry name" value="ZINC_FINGER_C2H2_1"/>
    <property type="match status" value="1"/>
</dbReference>
<keyword evidence="4" id="KW-0645">Protease</keyword>
<dbReference type="OMA" id="HAPEICN"/>
<keyword evidence="5" id="KW-1185">Reference proteome</keyword>
<keyword evidence="4" id="KW-0378">Hydrolase</keyword>
<protein>
    <submittedName>
        <fullName evidence="4">Zinc carboxypeptidase family</fullName>
    </submittedName>
</protein>
<evidence type="ECO:0000256" key="2">
    <source>
        <dbReference type="SAM" id="MobiDB-lite"/>
    </source>
</evidence>
<dbReference type="Gene3D" id="3.30.160.60">
    <property type="entry name" value="Classic Zinc Finger"/>
    <property type="match status" value="1"/>
</dbReference>
<dbReference type="InParanoid" id="A0A078B6F0"/>
<reference evidence="4 5" key="1">
    <citation type="submission" date="2014-06" db="EMBL/GenBank/DDBJ databases">
        <authorList>
            <person name="Swart Estienne"/>
        </authorList>
    </citation>
    <scope>NUCLEOTIDE SEQUENCE [LARGE SCALE GENOMIC DNA]</scope>
    <source>
        <strain evidence="4 5">130c</strain>
    </source>
</reference>
<evidence type="ECO:0000259" key="3">
    <source>
        <dbReference type="PROSITE" id="PS50157"/>
    </source>
</evidence>
<proteinExistence type="predicted"/>
<dbReference type="SMART" id="SM00355">
    <property type="entry name" value="ZnF_C2H2"/>
    <property type="match status" value="1"/>
</dbReference>
<accession>A0A078B6F0</accession>
<keyword evidence="1" id="KW-0863">Zinc-finger</keyword>